<dbReference type="Proteomes" id="UP000661691">
    <property type="component" value="Unassembled WGS sequence"/>
</dbReference>
<keyword evidence="1" id="KW-0812">Transmembrane</keyword>
<dbReference type="RefSeq" id="WP_191142410.1">
    <property type="nucleotide sequence ID" value="NZ_JACXAH010000021.1"/>
</dbReference>
<gene>
    <name evidence="2" type="ORF">IC620_13025</name>
</gene>
<dbReference type="EMBL" id="JACXAH010000021">
    <property type="protein sequence ID" value="MBD1373272.1"/>
    <property type="molecule type" value="Genomic_DNA"/>
</dbReference>
<evidence type="ECO:0000313" key="3">
    <source>
        <dbReference type="Proteomes" id="UP000661691"/>
    </source>
</evidence>
<accession>A0A926NBN2</accession>
<proteinExistence type="predicted"/>
<dbReference type="AlphaFoldDB" id="A0A926NBN2"/>
<keyword evidence="1" id="KW-1133">Transmembrane helix</keyword>
<organism evidence="2 3">
    <name type="scientific">Polycladospora coralii</name>
    <dbReference type="NCBI Taxonomy" id="2771432"/>
    <lineage>
        <taxon>Bacteria</taxon>
        <taxon>Bacillati</taxon>
        <taxon>Bacillota</taxon>
        <taxon>Bacilli</taxon>
        <taxon>Bacillales</taxon>
        <taxon>Thermoactinomycetaceae</taxon>
        <taxon>Polycladospora</taxon>
    </lineage>
</organism>
<evidence type="ECO:0000256" key="1">
    <source>
        <dbReference type="SAM" id="Phobius"/>
    </source>
</evidence>
<keyword evidence="3" id="KW-1185">Reference proteome</keyword>
<protein>
    <submittedName>
        <fullName evidence="2">Uncharacterized protein</fullName>
    </submittedName>
</protein>
<name>A0A926NBN2_9BACL</name>
<reference evidence="2" key="1">
    <citation type="submission" date="2020-09" db="EMBL/GenBank/DDBJ databases">
        <title>A novel bacterium of genus Hazenella, isolated from South China Sea.</title>
        <authorList>
            <person name="Huang H."/>
            <person name="Mo K."/>
            <person name="Hu Y."/>
        </authorList>
    </citation>
    <scope>NUCLEOTIDE SEQUENCE</scope>
    <source>
        <strain evidence="2">IB182357</strain>
    </source>
</reference>
<keyword evidence="1" id="KW-0472">Membrane</keyword>
<sequence length="108" mass="12676">MKIRTMPYSILLPTITGINLMIIALLTVHNLIPIYESVPSFASESKPHLTTEYQLEYVDTKANATNNWKVEHYKEYRYQLNPEKGFMERTSTGNEVYLKYWTTHESDN</sequence>
<comment type="caution">
    <text evidence="2">The sequence shown here is derived from an EMBL/GenBank/DDBJ whole genome shotgun (WGS) entry which is preliminary data.</text>
</comment>
<evidence type="ECO:0000313" key="2">
    <source>
        <dbReference type="EMBL" id="MBD1373272.1"/>
    </source>
</evidence>
<feature type="transmembrane region" description="Helical" evidence="1">
    <location>
        <begin position="12"/>
        <end position="32"/>
    </location>
</feature>